<sequence>MNLARAKKQKSENIKTYAMRLKSLLSFMSNDEKEQVILYKIVCEPDDSLRSCLSEVSNFTFTEVIAAVDEYFTINEFKRLLVPSESRNDSSFKSSTYSSKFRREDKSVLQSVTSDKVKDKVNKTDSSGLMIKTDSIKHSSE</sequence>
<proteinExistence type="predicted"/>
<evidence type="ECO:0000256" key="1">
    <source>
        <dbReference type="SAM" id="MobiDB-lite"/>
    </source>
</evidence>
<feature type="region of interest" description="Disordered" evidence="1">
    <location>
        <begin position="84"/>
        <end position="123"/>
    </location>
</feature>
<accession>A0A0N5BRI8</accession>
<evidence type="ECO:0000313" key="2">
    <source>
        <dbReference type="Proteomes" id="UP000046392"/>
    </source>
</evidence>
<reference evidence="3" key="1">
    <citation type="submission" date="2017-02" db="UniProtKB">
        <authorList>
            <consortium name="WormBaseParasite"/>
        </authorList>
    </citation>
    <scope>IDENTIFICATION</scope>
</reference>
<dbReference type="AlphaFoldDB" id="A0A0N5BRI8"/>
<keyword evidence="2" id="KW-1185">Reference proteome</keyword>
<dbReference type="Proteomes" id="UP000046392">
    <property type="component" value="Unplaced"/>
</dbReference>
<dbReference type="WBParaSite" id="SPAL_0000848700.1">
    <property type="protein sequence ID" value="SPAL_0000848700.1"/>
    <property type="gene ID" value="SPAL_0000848700"/>
</dbReference>
<name>A0A0N5BRI8_STREA</name>
<organism evidence="2 3">
    <name type="scientific">Strongyloides papillosus</name>
    <name type="common">Intestinal threadworm</name>
    <dbReference type="NCBI Taxonomy" id="174720"/>
    <lineage>
        <taxon>Eukaryota</taxon>
        <taxon>Metazoa</taxon>
        <taxon>Ecdysozoa</taxon>
        <taxon>Nematoda</taxon>
        <taxon>Chromadorea</taxon>
        <taxon>Rhabditida</taxon>
        <taxon>Tylenchina</taxon>
        <taxon>Panagrolaimomorpha</taxon>
        <taxon>Strongyloidoidea</taxon>
        <taxon>Strongyloididae</taxon>
        <taxon>Strongyloides</taxon>
    </lineage>
</organism>
<evidence type="ECO:0000313" key="3">
    <source>
        <dbReference type="WBParaSite" id="SPAL_0000848700.1"/>
    </source>
</evidence>
<protein>
    <submittedName>
        <fullName evidence="3">Gag-pol polyprotein</fullName>
    </submittedName>
</protein>